<dbReference type="PANTHER" id="PTHR16165:SF3">
    <property type="entry name" value="NXPE FAMILY MEMBER 1"/>
    <property type="match status" value="1"/>
</dbReference>
<dbReference type="Pfam" id="PF24536">
    <property type="entry name" value="NXPE4_C"/>
    <property type="match status" value="1"/>
</dbReference>
<reference evidence="3" key="1">
    <citation type="submission" date="2022-12" db="EMBL/GenBank/DDBJ databases">
        <authorList>
            <person name="Alioto T."/>
            <person name="Alioto T."/>
            <person name="Gomez Garrido J."/>
        </authorList>
    </citation>
    <scope>NUCLEOTIDE SEQUENCE</scope>
</reference>
<dbReference type="InterPro" id="IPR026845">
    <property type="entry name" value="NXPH/NXPE"/>
</dbReference>
<accession>A0AA35PRP3</accession>
<dbReference type="Pfam" id="PF06312">
    <property type="entry name" value="Neurexophilin"/>
    <property type="match status" value="1"/>
</dbReference>
<sequence>MEWEEKDVRGVLKKLDQLMPNVTFTDIKTTTSAKNSKATILSPKDSYCTGDPLIVRLDLYNHLGNRKEYGGDFLQARIYSSSLKAGASGHIEDLKNGTYLVHFTLFWEGKVRASLRLINPSEGVSALWAARKRGYNKIGFRGRFLKGTLDVFSNCGFNIATKEELCEYLDRRDKESFYCVKPKNVSCEALVSLKSYNKPISYLTALEKRLFDRSNIGAEIPQAFGDISIAACGSKKTTASEKCQVGMNSPSPSGFVWQNQWHPVFCNVSTFNTLEQINTCLERKLIYLLGDSTVRQWIEYLTKRVNSLKYLDSHGAGKHRNLIAVDMERNIQIQWKKHNHPLVTASEYMVRDHNYVAREIDLVAGDKDTVVVIGLGQHFRPFPIELFIRRAINARGAIQRLLLRSPDTKVIIKGENTREVSIEQEIFADFHGYAQHLALKDIFRDLKVGFVDAWDMTVAYGMNILHPPDHVVGNQIDMFLTYIC</sequence>
<organism evidence="3 4">
    <name type="scientific">Podarcis lilfordi</name>
    <name type="common">Lilford's wall lizard</name>
    <dbReference type="NCBI Taxonomy" id="74358"/>
    <lineage>
        <taxon>Eukaryota</taxon>
        <taxon>Metazoa</taxon>
        <taxon>Chordata</taxon>
        <taxon>Craniata</taxon>
        <taxon>Vertebrata</taxon>
        <taxon>Euteleostomi</taxon>
        <taxon>Lepidosauria</taxon>
        <taxon>Squamata</taxon>
        <taxon>Bifurcata</taxon>
        <taxon>Unidentata</taxon>
        <taxon>Episquamata</taxon>
        <taxon>Laterata</taxon>
        <taxon>Lacertibaenia</taxon>
        <taxon>Lacertidae</taxon>
        <taxon>Podarcis</taxon>
    </lineage>
</organism>
<proteinExistence type="inferred from homology"/>
<comment type="similarity">
    <text evidence="1">Belongs to the NXPE family.</text>
</comment>
<dbReference type="AlphaFoldDB" id="A0AA35PRP3"/>
<protein>
    <recommendedName>
        <fullName evidence="2">NXPE C-terminal domain-containing protein</fullName>
    </recommendedName>
</protein>
<gene>
    <name evidence="3" type="ORF">PODLI_1B004765</name>
</gene>
<feature type="domain" description="NXPE C-terminal" evidence="2">
    <location>
        <begin position="261"/>
        <end position="484"/>
    </location>
</feature>
<evidence type="ECO:0000313" key="3">
    <source>
        <dbReference type="EMBL" id="CAI5795383.1"/>
    </source>
</evidence>
<dbReference type="Proteomes" id="UP001178461">
    <property type="component" value="Chromosome 15"/>
</dbReference>
<dbReference type="SUPFAM" id="SSF81296">
    <property type="entry name" value="E set domains"/>
    <property type="match status" value="1"/>
</dbReference>
<evidence type="ECO:0000256" key="1">
    <source>
        <dbReference type="ARBA" id="ARBA00005431"/>
    </source>
</evidence>
<dbReference type="InterPro" id="IPR057106">
    <property type="entry name" value="NXPE4_C"/>
</dbReference>
<evidence type="ECO:0000313" key="4">
    <source>
        <dbReference type="Proteomes" id="UP001178461"/>
    </source>
</evidence>
<dbReference type="PANTHER" id="PTHR16165">
    <property type="entry name" value="NXPE FAMILY MEMBER"/>
    <property type="match status" value="1"/>
</dbReference>
<keyword evidence="4" id="KW-1185">Reference proteome</keyword>
<name>A0AA35PRP3_9SAUR</name>
<dbReference type="EMBL" id="OX395141">
    <property type="protein sequence ID" value="CAI5795383.1"/>
    <property type="molecule type" value="Genomic_DNA"/>
</dbReference>
<dbReference type="InterPro" id="IPR014756">
    <property type="entry name" value="Ig_E-set"/>
</dbReference>
<evidence type="ECO:0000259" key="2">
    <source>
        <dbReference type="Pfam" id="PF24536"/>
    </source>
</evidence>